<dbReference type="SUPFAM" id="SSF46906">
    <property type="entry name" value="Ribosomal protein L11, C-terminal domain"/>
    <property type="match status" value="1"/>
</dbReference>
<reference evidence="9 10" key="1">
    <citation type="journal article" date="2016" name="Nat. Commun.">
        <title>Thousands of microbial genomes shed light on interconnected biogeochemical processes in an aquifer system.</title>
        <authorList>
            <person name="Anantharaman K."/>
            <person name="Brown C.T."/>
            <person name="Hug L.A."/>
            <person name="Sharon I."/>
            <person name="Castelle C.J."/>
            <person name="Probst A.J."/>
            <person name="Thomas B.C."/>
            <person name="Singh A."/>
            <person name="Wilkins M.J."/>
            <person name="Karaoz U."/>
            <person name="Brodie E.L."/>
            <person name="Williams K.H."/>
            <person name="Hubbard S.S."/>
            <person name="Banfield J.F."/>
        </authorList>
    </citation>
    <scope>NUCLEOTIDE SEQUENCE [LARGE SCALE GENOMIC DNA]</scope>
</reference>
<sequence length="140" mass="14567">MAKRITRKIKLQVEAGKATPAGKLGPTLGQAGINIGDFVSKFNAATQKMAGNTVSVVISVYEDRSYDFAVKTPPVTGLILKAAGVEKGSGKNAVTKAGSITRAQAAEIAEHKMPDLNAKDMEGAIRIIEGSARSAGIEVK</sequence>
<dbReference type="GO" id="GO:0022625">
    <property type="term" value="C:cytosolic large ribosomal subunit"/>
    <property type="evidence" value="ECO:0007669"/>
    <property type="project" value="TreeGrafter"/>
</dbReference>
<name>A0A1F6Y9E0_9BACT</name>
<dbReference type="Pfam" id="PF03946">
    <property type="entry name" value="Ribosomal_L11_N"/>
    <property type="match status" value="1"/>
</dbReference>
<dbReference type="HAMAP" id="MF_00736">
    <property type="entry name" value="Ribosomal_uL11"/>
    <property type="match status" value="1"/>
</dbReference>
<dbReference type="SMART" id="SM00649">
    <property type="entry name" value="RL11"/>
    <property type="match status" value="1"/>
</dbReference>
<evidence type="ECO:0000256" key="5">
    <source>
        <dbReference type="RuleBase" id="RU003978"/>
    </source>
</evidence>
<dbReference type="InterPro" id="IPR036796">
    <property type="entry name" value="Ribosomal_uL11_N_sf"/>
</dbReference>
<evidence type="ECO:0000256" key="2">
    <source>
        <dbReference type="ARBA" id="ARBA00022980"/>
    </source>
</evidence>
<gene>
    <name evidence="4" type="primary">rplK</name>
    <name evidence="9" type="ORF">A3G06_01715</name>
</gene>
<comment type="PTM">
    <text evidence="4 6">One or more lysine residues are methylated.</text>
</comment>
<dbReference type="InterPro" id="IPR020783">
    <property type="entry name" value="Ribosomal_uL11_C"/>
</dbReference>
<dbReference type="InterPro" id="IPR036769">
    <property type="entry name" value="Ribosomal_uL11_C_sf"/>
</dbReference>
<dbReference type="InterPro" id="IPR000911">
    <property type="entry name" value="Ribosomal_uL11"/>
</dbReference>
<comment type="function">
    <text evidence="4 6">Forms part of the ribosomal stalk which helps the ribosome interact with GTP-bound translation factors.</text>
</comment>
<dbReference type="GO" id="GO:0070180">
    <property type="term" value="F:large ribosomal subunit rRNA binding"/>
    <property type="evidence" value="ECO:0007669"/>
    <property type="project" value="UniProtKB-UniRule"/>
</dbReference>
<keyword evidence="4 6" id="KW-0694">RNA-binding</keyword>
<dbReference type="PANTHER" id="PTHR11661">
    <property type="entry name" value="60S RIBOSOMAL PROTEIN L12"/>
    <property type="match status" value="1"/>
</dbReference>
<evidence type="ECO:0000256" key="4">
    <source>
        <dbReference type="HAMAP-Rule" id="MF_00736"/>
    </source>
</evidence>
<dbReference type="InterPro" id="IPR006519">
    <property type="entry name" value="Ribosomal_uL11_bac-typ"/>
</dbReference>
<keyword evidence="2 4" id="KW-0689">Ribosomal protein</keyword>
<dbReference type="GO" id="GO:0003735">
    <property type="term" value="F:structural constituent of ribosome"/>
    <property type="evidence" value="ECO:0007669"/>
    <property type="project" value="InterPro"/>
</dbReference>
<protein>
    <recommendedName>
        <fullName evidence="4">Large ribosomal subunit protein uL11</fullName>
    </recommendedName>
</protein>
<keyword evidence="4 6" id="KW-0488">Methylation</keyword>
<evidence type="ECO:0000256" key="3">
    <source>
        <dbReference type="ARBA" id="ARBA00023274"/>
    </source>
</evidence>
<dbReference type="Proteomes" id="UP000176192">
    <property type="component" value="Unassembled WGS sequence"/>
</dbReference>
<organism evidence="9 10">
    <name type="scientific">Candidatus Nomurabacteria bacterium RIFCSPLOWO2_12_FULL_46_14</name>
    <dbReference type="NCBI Taxonomy" id="1801797"/>
    <lineage>
        <taxon>Bacteria</taxon>
        <taxon>Candidatus Nomuraibacteriota</taxon>
    </lineage>
</organism>
<evidence type="ECO:0000256" key="6">
    <source>
        <dbReference type="RuleBase" id="RU003979"/>
    </source>
</evidence>
<dbReference type="SUPFAM" id="SSF54747">
    <property type="entry name" value="Ribosomal L11/L12e N-terminal domain"/>
    <property type="match status" value="1"/>
</dbReference>
<keyword evidence="3 4" id="KW-0687">Ribonucleoprotein</keyword>
<dbReference type="CDD" id="cd00349">
    <property type="entry name" value="Ribosomal_L11"/>
    <property type="match status" value="1"/>
</dbReference>
<dbReference type="EMBL" id="MFVV01000029">
    <property type="protein sequence ID" value="OGJ02981.1"/>
    <property type="molecule type" value="Genomic_DNA"/>
</dbReference>
<dbReference type="NCBIfam" id="TIGR01632">
    <property type="entry name" value="L11_bact"/>
    <property type="match status" value="1"/>
</dbReference>
<dbReference type="STRING" id="1801797.A3G06_01715"/>
<dbReference type="Pfam" id="PF00298">
    <property type="entry name" value="Ribosomal_L11"/>
    <property type="match status" value="1"/>
</dbReference>
<proteinExistence type="inferred from homology"/>
<dbReference type="Gene3D" id="1.10.10.250">
    <property type="entry name" value="Ribosomal protein L11, C-terminal domain"/>
    <property type="match status" value="1"/>
</dbReference>
<comment type="caution">
    <text evidence="9">The sequence shown here is derived from an EMBL/GenBank/DDBJ whole genome shotgun (WGS) entry which is preliminary data.</text>
</comment>
<accession>A0A1F6Y9E0</accession>
<feature type="domain" description="Large ribosomal subunit protein uL11 N-terminal" evidence="8">
    <location>
        <begin position="9"/>
        <end position="66"/>
    </location>
</feature>
<dbReference type="AlphaFoldDB" id="A0A1F6Y9E0"/>
<evidence type="ECO:0000256" key="1">
    <source>
        <dbReference type="ARBA" id="ARBA00010537"/>
    </source>
</evidence>
<evidence type="ECO:0000259" key="8">
    <source>
        <dbReference type="Pfam" id="PF03946"/>
    </source>
</evidence>
<dbReference type="GO" id="GO:0006412">
    <property type="term" value="P:translation"/>
    <property type="evidence" value="ECO:0007669"/>
    <property type="project" value="UniProtKB-UniRule"/>
</dbReference>
<dbReference type="InterPro" id="IPR020784">
    <property type="entry name" value="Ribosomal_uL11_N"/>
</dbReference>
<dbReference type="Gene3D" id="3.30.1550.10">
    <property type="entry name" value="Ribosomal protein L11/L12, N-terminal domain"/>
    <property type="match status" value="1"/>
</dbReference>
<keyword evidence="4 6" id="KW-0699">rRNA-binding</keyword>
<evidence type="ECO:0000259" key="7">
    <source>
        <dbReference type="Pfam" id="PF00298"/>
    </source>
</evidence>
<evidence type="ECO:0000313" key="9">
    <source>
        <dbReference type="EMBL" id="OGJ02981.1"/>
    </source>
</evidence>
<evidence type="ECO:0000313" key="10">
    <source>
        <dbReference type="Proteomes" id="UP000176192"/>
    </source>
</evidence>
<dbReference type="PANTHER" id="PTHR11661:SF1">
    <property type="entry name" value="LARGE RIBOSOMAL SUBUNIT PROTEIN UL11M"/>
    <property type="match status" value="1"/>
</dbReference>
<comment type="subunit">
    <text evidence="4">Part of the ribosomal stalk of the 50S ribosomal subunit. Interacts with L10 and the large rRNA to form the base of the stalk. L10 forms an elongated spine to which L12 dimers bind in a sequential fashion forming a multimeric L10(L12)X complex.</text>
</comment>
<feature type="domain" description="Large ribosomal subunit protein uL11 C-terminal" evidence="7">
    <location>
        <begin position="71"/>
        <end position="139"/>
    </location>
</feature>
<comment type="similarity">
    <text evidence="1 4 5">Belongs to the universal ribosomal protein uL11 family.</text>
</comment>